<protein>
    <submittedName>
        <fullName evidence="1">Uncharacterized protein</fullName>
    </submittedName>
</protein>
<dbReference type="EMBL" id="AFOC01000113">
    <property type="protein sequence ID" value="EGV50067.1"/>
    <property type="molecule type" value="Genomic_DNA"/>
</dbReference>
<name>G2DH42_9GAMM</name>
<evidence type="ECO:0000313" key="1">
    <source>
        <dbReference type="EMBL" id="EGV50067.1"/>
    </source>
</evidence>
<reference evidence="1" key="1">
    <citation type="journal article" date="2011" name="ISME J.">
        <title>The endosymbionts of the deep-sea tubeworms Riftia pachyptila and Tevnia jerichonana share an identical physiology as revealed by proteogenomic analyses.</title>
        <authorList>
            <person name="Gardebrecht A."/>
            <person name="Markert S."/>
            <person name="Felbeck H."/>
            <person name="Thuermer A."/>
            <person name="Albrecht D."/>
            <person name="Wollherr A."/>
            <person name="Kabisch J."/>
            <person name="Lehmann R."/>
            <person name="Daniel R."/>
            <person name="Liesegang H."/>
            <person name="Hecker M."/>
            <person name="Sievert S.M."/>
            <person name="Schweder T."/>
        </authorList>
    </citation>
    <scope>NUCLEOTIDE SEQUENCE [LARGE SCALE GENOMIC DNA]</scope>
</reference>
<proteinExistence type="predicted"/>
<gene>
    <name evidence="1" type="ORF">Rifp1Sym_eh00050</name>
</gene>
<accession>G2DH42</accession>
<dbReference type="Proteomes" id="UP000004491">
    <property type="component" value="Unassembled WGS sequence"/>
</dbReference>
<evidence type="ECO:0000313" key="2">
    <source>
        <dbReference type="Proteomes" id="UP000004491"/>
    </source>
</evidence>
<keyword evidence="2" id="KW-1185">Reference proteome</keyword>
<comment type="caution">
    <text evidence="1">The sequence shown here is derived from an EMBL/GenBank/DDBJ whole genome shotgun (WGS) entry which is preliminary data.</text>
</comment>
<dbReference type="AlphaFoldDB" id="G2DH42"/>
<organism evidence="1 2">
    <name type="scientific">endosymbiont of Riftia pachyptila</name>
    <name type="common">vent Ph05</name>
    <dbReference type="NCBI Taxonomy" id="1048808"/>
    <lineage>
        <taxon>Bacteria</taxon>
        <taxon>Pseudomonadati</taxon>
        <taxon>Pseudomonadota</taxon>
        <taxon>Gammaproteobacteria</taxon>
        <taxon>sulfur-oxidizing symbionts</taxon>
    </lineage>
</organism>
<sequence>MMSFSIPVDAVLNSADAAEALLTLMVPVAVRLEA</sequence>